<keyword evidence="1" id="KW-0175">Coiled coil</keyword>
<proteinExistence type="predicted"/>
<feature type="transmembrane region" description="Helical" evidence="3">
    <location>
        <begin position="46"/>
        <end position="69"/>
    </location>
</feature>
<dbReference type="AlphaFoldDB" id="A0AAQ3MJD4"/>
<sequence length="628" mass="70244">MRASTLRVICEQRLPNENKYSETLSVKVFQLKLSRKLCRTPPKSPFLLLGSTYPLTASASEVVGGSLVWGIRWHLLWKGEVFWRSLLCLEVLVSLSVLCLWVFCALLKNSERRGFFAVAVVDLGIGCAVEFDVVMTLGFGVGGLEVLLDESIVGKVGEHFTNCKRTKLKELIKMFNALVHNDDLDVDVSLNRCNKKILTGNIVDSLIISGSAVVLQLWAYERLGIPAHLAFHLLNYGTEEIDLLFKRGEVHFDWYLTSEDHLHPIIHAAFNLDGVARADSCSHEEQAPEKEGDESSQLATRLRSLRNKIAAVRKELSDLRNLRNFGYVEEDGVEGEGKEDYVGEEVPGEAAGQANEAVAYETAIDEVPVDEGPAHEGPANEAPGDEAPADEECPGQGREEATHEEAVLEASEAHEERPSEAHEEGPAEAHEEVAAHAHAKGVNEEPVVEPLDYLPPFIDICDDEDDGHVQPKLVVPLRSYNGDPRTTVDFDLLYNAATRRDTPRSYVFEIMGQLLTCSTLGPRQCVDKMTIIFAATMFMYFEKILSGVIKRMVFIPFVSDGHWWCYAMKVCTYELFVIDSLEKGIKGRCRIDKSIEELAGFRKKFIRDWILDEDNVRGIETLHDLELI</sequence>
<evidence type="ECO:0000256" key="2">
    <source>
        <dbReference type="SAM" id="MobiDB-lite"/>
    </source>
</evidence>
<protein>
    <recommendedName>
        <fullName evidence="6">Ubiquitin-like protease family profile domain-containing protein</fullName>
    </recommendedName>
</protein>
<dbReference type="Proteomes" id="UP001374535">
    <property type="component" value="Chromosome 11"/>
</dbReference>
<feature type="transmembrane region" description="Helical" evidence="3">
    <location>
        <begin position="115"/>
        <end position="141"/>
    </location>
</feature>
<feature type="region of interest" description="Disordered" evidence="2">
    <location>
        <begin position="369"/>
        <end position="446"/>
    </location>
</feature>
<evidence type="ECO:0000313" key="5">
    <source>
        <dbReference type="Proteomes" id="UP001374535"/>
    </source>
</evidence>
<feature type="compositionally biased region" description="Acidic residues" evidence="2">
    <location>
        <begin position="383"/>
        <end position="393"/>
    </location>
</feature>
<keyword evidence="3" id="KW-1133">Transmembrane helix</keyword>
<gene>
    <name evidence="4" type="ORF">V8G54_037560</name>
</gene>
<feature type="transmembrane region" description="Helical" evidence="3">
    <location>
        <begin position="81"/>
        <end position="103"/>
    </location>
</feature>
<feature type="coiled-coil region" evidence="1">
    <location>
        <begin position="295"/>
        <end position="322"/>
    </location>
</feature>
<name>A0AAQ3MJD4_VIGMU</name>
<evidence type="ECO:0000256" key="3">
    <source>
        <dbReference type="SAM" id="Phobius"/>
    </source>
</evidence>
<organism evidence="4 5">
    <name type="scientific">Vigna mungo</name>
    <name type="common">Black gram</name>
    <name type="synonym">Phaseolus mungo</name>
    <dbReference type="NCBI Taxonomy" id="3915"/>
    <lineage>
        <taxon>Eukaryota</taxon>
        <taxon>Viridiplantae</taxon>
        <taxon>Streptophyta</taxon>
        <taxon>Embryophyta</taxon>
        <taxon>Tracheophyta</taxon>
        <taxon>Spermatophyta</taxon>
        <taxon>Magnoliopsida</taxon>
        <taxon>eudicotyledons</taxon>
        <taxon>Gunneridae</taxon>
        <taxon>Pentapetalae</taxon>
        <taxon>rosids</taxon>
        <taxon>fabids</taxon>
        <taxon>Fabales</taxon>
        <taxon>Fabaceae</taxon>
        <taxon>Papilionoideae</taxon>
        <taxon>50 kb inversion clade</taxon>
        <taxon>NPAAA clade</taxon>
        <taxon>indigoferoid/millettioid clade</taxon>
        <taxon>Phaseoleae</taxon>
        <taxon>Vigna</taxon>
    </lineage>
</organism>
<keyword evidence="5" id="KW-1185">Reference proteome</keyword>
<accession>A0AAQ3MJD4</accession>
<feature type="compositionally biased region" description="Basic and acidic residues" evidence="2">
    <location>
        <begin position="397"/>
        <end position="435"/>
    </location>
</feature>
<keyword evidence="3" id="KW-0812">Transmembrane</keyword>
<reference evidence="4 5" key="1">
    <citation type="journal article" date="2023" name="Life. Sci Alliance">
        <title>Evolutionary insights into 3D genome organization and epigenetic landscape of Vigna mungo.</title>
        <authorList>
            <person name="Junaid A."/>
            <person name="Singh B."/>
            <person name="Bhatia S."/>
        </authorList>
    </citation>
    <scope>NUCLEOTIDE SEQUENCE [LARGE SCALE GENOMIC DNA]</scope>
    <source>
        <strain evidence="4">Urdbean</strain>
    </source>
</reference>
<evidence type="ECO:0000256" key="1">
    <source>
        <dbReference type="SAM" id="Coils"/>
    </source>
</evidence>
<dbReference type="EMBL" id="CP144690">
    <property type="protein sequence ID" value="WVY92046.1"/>
    <property type="molecule type" value="Genomic_DNA"/>
</dbReference>
<evidence type="ECO:0000313" key="4">
    <source>
        <dbReference type="EMBL" id="WVY92046.1"/>
    </source>
</evidence>
<keyword evidence="3" id="KW-0472">Membrane</keyword>
<evidence type="ECO:0008006" key="6">
    <source>
        <dbReference type="Google" id="ProtNLM"/>
    </source>
</evidence>